<name>A0A1F5EWS4_9BACT</name>
<dbReference type="GO" id="GO:0042262">
    <property type="term" value="P:DNA protection"/>
    <property type="evidence" value="ECO:0007669"/>
    <property type="project" value="InterPro"/>
</dbReference>
<accession>A0A1F5EWS4</accession>
<evidence type="ECO:0000256" key="17">
    <source>
        <dbReference type="ARBA" id="ARBA00032071"/>
    </source>
</evidence>
<comment type="catalytic activity">
    <reaction evidence="8">
        <text>2-oxo-dATP + H2O = 2-oxo-dAMP + diphosphate + H(+)</text>
        <dbReference type="Rhea" id="RHEA:31583"/>
        <dbReference type="ChEBI" id="CHEBI:15377"/>
        <dbReference type="ChEBI" id="CHEBI:15378"/>
        <dbReference type="ChEBI" id="CHEBI:33019"/>
        <dbReference type="ChEBI" id="CHEBI:63212"/>
        <dbReference type="ChEBI" id="CHEBI:77897"/>
        <dbReference type="EC" id="3.6.1.56"/>
    </reaction>
    <physiologicalReaction direction="left-to-right" evidence="8">
        <dbReference type="Rhea" id="RHEA:31584"/>
    </physiologicalReaction>
</comment>
<evidence type="ECO:0000256" key="14">
    <source>
        <dbReference type="ARBA" id="ARBA00030634"/>
    </source>
</evidence>
<dbReference type="EMBL" id="MFAH01000017">
    <property type="protein sequence ID" value="OGD71756.1"/>
    <property type="molecule type" value="Genomic_DNA"/>
</dbReference>
<comment type="cofactor">
    <cofactor evidence="1">
        <name>Mg(2+)</name>
        <dbReference type="ChEBI" id="CHEBI:18420"/>
    </cofactor>
</comment>
<gene>
    <name evidence="24" type="ORF">A3D09_03105</name>
</gene>
<comment type="catalytic activity">
    <reaction evidence="19">
        <text>O(6)-methyl-dGTP + H2O = O(6)-methyl-dGMP + diphosphate + H(+)</text>
        <dbReference type="Rhea" id="RHEA:67600"/>
        <dbReference type="ChEBI" id="CHEBI:15377"/>
        <dbReference type="ChEBI" id="CHEBI:15378"/>
        <dbReference type="ChEBI" id="CHEBI:33019"/>
        <dbReference type="ChEBI" id="CHEBI:169974"/>
        <dbReference type="ChEBI" id="CHEBI:169975"/>
    </reaction>
    <physiologicalReaction direction="left-to-right" evidence="19">
        <dbReference type="Rhea" id="RHEA:67601"/>
    </physiologicalReaction>
</comment>
<evidence type="ECO:0000256" key="12">
    <source>
        <dbReference type="ARBA" id="ARBA00026218"/>
    </source>
</evidence>
<comment type="caution">
    <text evidence="24">The sequence shown here is derived from an EMBL/GenBank/DDBJ whole genome shotgun (WGS) entry which is preliminary data.</text>
</comment>
<evidence type="ECO:0000256" key="8">
    <source>
        <dbReference type="ARBA" id="ARBA00024459"/>
    </source>
</evidence>
<evidence type="ECO:0000256" key="9">
    <source>
        <dbReference type="ARBA" id="ARBA00024486"/>
    </source>
</evidence>
<evidence type="ECO:0000256" key="7">
    <source>
        <dbReference type="ARBA" id="ARBA00024448"/>
    </source>
</evidence>
<evidence type="ECO:0000256" key="2">
    <source>
        <dbReference type="ARBA" id="ARBA00005582"/>
    </source>
</evidence>
<evidence type="ECO:0000256" key="3">
    <source>
        <dbReference type="ARBA" id="ARBA00011245"/>
    </source>
</evidence>
<comment type="catalytic activity">
    <reaction evidence="18">
        <text>N(6)-methyl-ATP + H2O = N(6)-methyl-AMP + diphosphate + H(+)</text>
        <dbReference type="Rhea" id="RHEA:67608"/>
        <dbReference type="ChEBI" id="CHEBI:15377"/>
        <dbReference type="ChEBI" id="CHEBI:15378"/>
        <dbReference type="ChEBI" id="CHEBI:33019"/>
        <dbReference type="ChEBI" id="CHEBI:144842"/>
        <dbReference type="ChEBI" id="CHEBI:172873"/>
    </reaction>
    <physiologicalReaction direction="left-to-right" evidence="18">
        <dbReference type="Rhea" id="RHEA:67609"/>
    </physiologicalReaction>
</comment>
<evidence type="ECO:0000256" key="6">
    <source>
        <dbReference type="ARBA" id="ARBA00022842"/>
    </source>
</evidence>
<evidence type="ECO:0000256" key="20">
    <source>
        <dbReference type="ARBA" id="ARBA00049032"/>
    </source>
</evidence>
<evidence type="ECO:0000256" key="13">
    <source>
        <dbReference type="ARBA" id="ARBA00029673"/>
    </source>
</evidence>
<keyword evidence="4" id="KW-0479">Metal-binding</keyword>
<organism evidence="24 25">
    <name type="scientific">Candidatus Collierbacteria bacterium RIFCSPHIGHO2_02_FULL_49_10</name>
    <dbReference type="NCBI Taxonomy" id="1817723"/>
    <lineage>
        <taxon>Bacteria</taxon>
        <taxon>Candidatus Collieribacteriota</taxon>
    </lineage>
</organism>
<evidence type="ECO:0000256" key="18">
    <source>
        <dbReference type="ARBA" id="ARBA00048002"/>
    </source>
</evidence>
<evidence type="ECO:0000256" key="1">
    <source>
        <dbReference type="ARBA" id="ARBA00001946"/>
    </source>
</evidence>
<dbReference type="AlphaFoldDB" id="A0A1F5EWS4"/>
<evidence type="ECO:0000256" key="16">
    <source>
        <dbReference type="ARBA" id="ARBA00031927"/>
    </source>
</evidence>
<evidence type="ECO:0000256" key="4">
    <source>
        <dbReference type="ARBA" id="ARBA00022723"/>
    </source>
</evidence>
<comment type="catalytic activity">
    <reaction evidence="10">
        <text>2-oxo-ATP + H2O = 2-oxo-AMP + diphosphate + H(+)</text>
        <dbReference type="Rhea" id="RHEA:67392"/>
        <dbReference type="ChEBI" id="CHEBI:15377"/>
        <dbReference type="ChEBI" id="CHEBI:15378"/>
        <dbReference type="ChEBI" id="CHEBI:33019"/>
        <dbReference type="ChEBI" id="CHEBI:71395"/>
        <dbReference type="ChEBI" id="CHEBI:172878"/>
    </reaction>
    <physiologicalReaction direction="left-to-right" evidence="10">
        <dbReference type="Rhea" id="RHEA:67393"/>
    </physiologicalReaction>
</comment>
<dbReference type="Pfam" id="PF00293">
    <property type="entry name" value="NUDIX"/>
    <property type="match status" value="1"/>
</dbReference>
<evidence type="ECO:0000256" key="15">
    <source>
        <dbReference type="ARBA" id="ARBA00030682"/>
    </source>
</evidence>
<comment type="catalytic activity">
    <reaction evidence="20">
        <text>N(6)-methyl-dATP + H2O = N(6)-methyl-dAMP + diphosphate + H(+)</text>
        <dbReference type="Rhea" id="RHEA:67604"/>
        <dbReference type="ChEBI" id="CHEBI:15377"/>
        <dbReference type="ChEBI" id="CHEBI:15378"/>
        <dbReference type="ChEBI" id="CHEBI:33019"/>
        <dbReference type="ChEBI" id="CHEBI:169976"/>
        <dbReference type="ChEBI" id="CHEBI:172872"/>
    </reaction>
    <physiologicalReaction direction="left-to-right" evidence="20">
        <dbReference type="Rhea" id="RHEA:67605"/>
    </physiologicalReaction>
</comment>
<dbReference type="CDD" id="cd03427">
    <property type="entry name" value="NUDIX_MTH1_Nudt1"/>
    <property type="match status" value="1"/>
</dbReference>
<dbReference type="GO" id="GO:0008413">
    <property type="term" value="F:8-oxo-7,8-dihydroguanosine triphosphate pyrophosphatase activity"/>
    <property type="evidence" value="ECO:0007669"/>
    <property type="project" value="InterPro"/>
</dbReference>
<dbReference type="PRINTS" id="PR01403">
    <property type="entry name" value="8OXTPHPHTASE"/>
</dbReference>
<comment type="catalytic activity">
    <reaction evidence="7">
        <text>8-oxo-dATP + H2O = 8-oxo-dAMP + diphosphate + H(+)</text>
        <dbReference type="Rhea" id="RHEA:65396"/>
        <dbReference type="ChEBI" id="CHEBI:15377"/>
        <dbReference type="ChEBI" id="CHEBI:15378"/>
        <dbReference type="ChEBI" id="CHEBI:33019"/>
        <dbReference type="ChEBI" id="CHEBI:71361"/>
        <dbReference type="ChEBI" id="CHEBI:172871"/>
    </reaction>
    <physiologicalReaction direction="left-to-right" evidence="7">
        <dbReference type="Rhea" id="RHEA:65397"/>
    </physiologicalReaction>
</comment>
<dbReference type="InterPro" id="IPR000086">
    <property type="entry name" value="NUDIX_hydrolase_dom"/>
</dbReference>
<keyword evidence="6" id="KW-0460">Magnesium</keyword>
<sequence>MKKRGFAQGKWNGVGGKMDDKDKNIEETAIRETNEEIQVNPTSLKQVAVLNFFHLGKTDNNQQVTVYLTSKWEGEPTESEEMAPRWFKINEIPYDEMWEDDRFWLPKVLSGETVEADFLFNKNQVLLEHEIQVTRPAVDIF</sequence>
<evidence type="ECO:0000256" key="11">
    <source>
        <dbReference type="ARBA" id="ARBA00026103"/>
    </source>
</evidence>
<comment type="similarity">
    <text evidence="2">Belongs to the Nudix hydrolase family.</text>
</comment>
<dbReference type="PANTHER" id="PTHR43758:SF2">
    <property type="entry name" value="OXIDIZED PURINE NUCLEOSIDE TRIPHOSPHATE HYDROLASE"/>
    <property type="match status" value="1"/>
</dbReference>
<dbReference type="PROSITE" id="PS51462">
    <property type="entry name" value="NUDIX"/>
    <property type="match status" value="1"/>
</dbReference>
<dbReference type="InterPro" id="IPR015797">
    <property type="entry name" value="NUDIX_hydrolase-like_dom_sf"/>
</dbReference>
<evidence type="ECO:0000256" key="19">
    <source>
        <dbReference type="ARBA" id="ARBA00048894"/>
    </source>
</evidence>
<dbReference type="Proteomes" id="UP000177390">
    <property type="component" value="Unassembled WGS sequence"/>
</dbReference>
<evidence type="ECO:0000313" key="24">
    <source>
        <dbReference type="EMBL" id="OGD71756.1"/>
    </source>
</evidence>
<dbReference type="InterPro" id="IPR003563">
    <property type="entry name" value="8ODP"/>
</dbReference>
<evidence type="ECO:0000256" key="5">
    <source>
        <dbReference type="ARBA" id="ARBA00022801"/>
    </source>
</evidence>
<dbReference type="PANTHER" id="PTHR43758">
    <property type="entry name" value="7,8-DIHYDRO-8-OXOGUANINE TRIPHOSPHATASE"/>
    <property type="match status" value="1"/>
</dbReference>
<feature type="domain" description="Nudix hydrolase" evidence="23">
    <location>
        <begin position="1"/>
        <end position="110"/>
    </location>
</feature>
<comment type="function">
    <text evidence="21">Oxidized purine nucleoside triphosphate hydrolase which is a prominent sanitizer of the oxidized nucleotide pool. Catalyzes the hydrolysis of 2-oxo-dATP (2-hydroxy-dATP) into 2-oxo-dAMP. Also has a significant hydrolase activity toward 2-oxo-ATP, 8-oxo-dGTP and 8-oxo-dATP. Through the hydrolysis of oxidized purine nucleoside triphosphates, prevents their incorporation into DNA and the subsequent transversions A:T to C:G and G:C to T:A. Also catalyzes the hydrolysis of methylated purine nucleoside triphosphate preventing their integration into DNA. Through this antimutagenic activity protects cells from oxidative stress.</text>
</comment>
<comment type="catalytic activity">
    <reaction evidence="9">
        <text>8-oxo-dGTP + H2O = 8-oxo-dGMP + diphosphate + H(+)</text>
        <dbReference type="Rhea" id="RHEA:31575"/>
        <dbReference type="ChEBI" id="CHEBI:15377"/>
        <dbReference type="ChEBI" id="CHEBI:15378"/>
        <dbReference type="ChEBI" id="CHEBI:33019"/>
        <dbReference type="ChEBI" id="CHEBI:63224"/>
        <dbReference type="ChEBI" id="CHEBI:77896"/>
    </reaction>
    <physiologicalReaction direction="left-to-right" evidence="9">
        <dbReference type="Rhea" id="RHEA:31576"/>
    </physiologicalReaction>
</comment>
<evidence type="ECO:0000256" key="22">
    <source>
        <dbReference type="SAM" id="MobiDB-lite"/>
    </source>
</evidence>
<feature type="region of interest" description="Disordered" evidence="22">
    <location>
        <begin position="1"/>
        <end position="20"/>
    </location>
</feature>
<dbReference type="GO" id="GO:0046872">
    <property type="term" value="F:metal ion binding"/>
    <property type="evidence" value="ECO:0007669"/>
    <property type="project" value="UniProtKB-KW"/>
</dbReference>
<dbReference type="Gene3D" id="3.90.79.10">
    <property type="entry name" value="Nucleoside Triphosphate Pyrophosphohydrolase"/>
    <property type="match status" value="1"/>
</dbReference>
<dbReference type="SUPFAM" id="SSF55811">
    <property type="entry name" value="Nudix"/>
    <property type="match status" value="1"/>
</dbReference>
<evidence type="ECO:0000259" key="23">
    <source>
        <dbReference type="PROSITE" id="PS51462"/>
    </source>
</evidence>
<evidence type="ECO:0000256" key="10">
    <source>
        <dbReference type="ARBA" id="ARBA00024596"/>
    </source>
</evidence>
<reference evidence="24 25" key="1">
    <citation type="journal article" date="2016" name="Nat. Commun.">
        <title>Thousands of microbial genomes shed light on interconnected biogeochemical processes in an aquifer system.</title>
        <authorList>
            <person name="Anantharaman K."/>
            <person name="Brown C.T."/>
            <person name="Hug L.A."/>
            <person name="Sharon I."/>
            <person name="Castelle C.J."/>
            <person name="Probst A.J."/>
            <person name="Thomas B.C."/>
            <person name="Singh A."/>
            <person name="Wilkins M.J."/>
            <person name="Karaoz U."/>
            <person name="Brodie E.L."/>
            <person name="Williams K.H."/>
            <person name="Hubbard S.S."/>
            <person name="Banfield J.F."/>
        </authorList>
    </citation>
    <scope>NUCLEOTIDE SEQUENCE [LARGE SCALE GENOMIC DNA]</scope>
</reference>
<dbReference type="GO" id="GO:0005737">
    <property type="term" value="C:cytoplasm"/>
    <property type="evidence" value="ECO:0007669"/>
    <property type="project" value="TreeGrafter"/>
</dbReference>
<keyword evidence="5" id="KW-0378">Hydrolase</keyword>
<dbReference type="EC" id="3.6.1.56" evidence="11"/>
<evidence type="ECO:0000256" key="21">
    <source>
        <dbReference type="ARBA" id="ARBA00053094"/>
    </source>
</evidence>
<protein>
    <recommendedName>
        <fullName evidence="12">Oxidized purine nucleoside triphosphate hydrolase</fullName>
        <ecNumber evidence="11">3.6.1.56</ecNumber>
    </recommendedName>
    <alternativeName>
        <fullName evidence="16">2-hydroxy-dATP diphosphatase</fullName>
    </alternativeName>
    <alternativeName>
        <fullName evidence="15">7,8-dihydro-8-oxoguanine triphosphatase</fullName>
    </alternativeName>
    <alternativeName>
        <fullName evidence="14">8-oxo-dGTPase</fullName>
    </alternativeName>
    <alternativeName>
        <fullName evidence="17">Methylated purine nucleoside triphosphate hydrolase</fullName>
    </alternativeName>
    <alternativeName>
        <fullName evidence="13">Nucleoside diphosphate-linked moiety X motif 1</fullName>
    </alternativeName>
</protein>
<proteinExistence type="inferred from homology"/>
<evidence type="ECO:0000313" key="25">
    <source>
        <dbReference type="Proteomes" id="UP000177390"/>
    </source>
</evidence>
<comment type="subunit">
    <text evidence="3">Monomer.</text>
</comment>
<dbReference type="GO" id="GO:0008828">
    <property type="term" value="F:dATP diphosphatase activity"/>
    <property type="evidence" value="ECO:0007669"/>
    <property type="project" value="UniProtKB-EC"/>
</dbReference>